<comment type="caution">
    <text evidence="3">The sequence shown here is derived from an EMBL/GenBank/DDBJ whole genome shotgun (WGS) entry which is preliminary data.</text>
</comment>
<evidence type="ECO:0008006" key="5">
    <source>
        <dbReference type="Google" id="ProtNLM"/>
    </source>
</evidence>
<evidence type="ECO:0000256" key="2">
    <source>
        <dbReference type="ARBA" id="ARBA00022649"/>
    </source>
</evidence>
<proteinExistence type="inferred from homology"/>
<accession>A0ABQ6CJC5</accession>
<dbReference type="PANTHER" id="PTHR33755">
    <property type="entry name" value="TOXIN PARE1-RELATED"/>
    <property type="match status" value="1"/>
</dbReference>
<evidence type="ECO:0000256" key="1">
    <source>
        <dbReference type="ARBA" id="ARBA00006226"/>
    </source>
</evidence>
<dbReference type="EMBL" id="BSPC01000011">
    <property type="protein sequence ID" value="GLS18372.1"/>
    <property type="molecule type" value="Genomic_DNA"/>
</dbReference>
<dbReference type="PANTHER" id="PTHR33755:SF6">
    <property type="entry name" value="PLASMID STABILIZATION SYSTEM PROTEIN"/>
    <property type="match status" value="1"/>
</dbReference>
<protein>
    <recommendedName>
        <fullName evidence="5">Addiction module toxin, RelE/StbE family</fullName>
    </recommendedName>
</protein>
<dbReference type="Proteomes" id="UP001156882">
    <property type="component" value="Unassembled WGS sequence"/>
</dbReference>
<organism evidence="3 4">
    <name type="scientific">Labrys miyagiensis</name>
    <dbReference type="NCBI Taxonomy" id="346912"/>
    <lineage>
        <taxon>Bacteria</taxon>
        <taxon>Pseudomonadati</taxon>
        <taxon>Pseudomonadota</taxon>
        <taxon>Alphaproteobacteria</taxon>
        <taxon>Hyphomicrobiales</taxon>
        <taxon>Xanthobacteraceae</taxon>
        <taxon>Labrys</taxon>
    </lineage>
</organism>
<reference evidence="4" key="1">
    <citation type="journal article" date="2019" name="Int. J. Syst. Evol. Microbiol.">
        <title>The Global Catalogue of Microorganisms (GCM) 10K type strain sequencing project: providing services to taxonomists for standard genome sequencing and annotation.</title>
        <authorList>
            <consortium name="The Broad Institute Genomics Platform"/>
            <consortium name="The Broad Institute Genome Sequencing Center for Infectious Disease"/>
            <person name="Wu L."/>
            <person name="Ma J."/>
        </authorList>
    </citation>
    <scope>NUCLEOTIDE SEQUENCE [LARGE SCALE GENOMIC DNA]</scope>
    <source>
        <strain evidence="4">NBRC 101365</strain>
    </source>
</reference>
<sequence>MRELQSVEIEWHPRAQNDTFEIADYINIDSPTSALAISDEIQRQVSMLIDHPRLGRLGRIPGTRELVIAHTSYIAIYRIIGERIRILRIFHGARKWPRRL</sequence>
<dbReference type="InterPro" id="IPR007712">
    <property type="entry name" value="RelE/ParE_toxin"/>
</dbReference>
<gene>
    <name evidence="3" type="ORF">GCM10007874_13890</name>
</gene>
<evidence type="ECO:0000313" key="4">
    <source>
        <dbReference type="Proteomes" id="UP001156882"/>
    </source>
</evidence>
<keyword evidence="2" id="KW-1277">Toxin-antitoxin system</keyword>
<dbReference type="NCBIfam" id="TIGR02385">
    <property type="entry name" value="RelE_StbE"/>
    <property type="match status" value="1"/>
</dbReference>
<dbReference type="Pfam" id="PF05016">
    <property type="entry name" value="ParE_toxin"/>
    <property type="match status" value="1"/>
</dbReference>
<comment type="similarity">
    <text evidence="1">Belongs to the RelE toxin family.</text>
</comment>
<name>A0ABQ6CJC5_9HYPH</name>
<dbReference type="InterPro" id="IPR035093">
    <property type="entry name" value="RelE/ParE_toxin_dom_sf"/>
</dbReference>
<evidence type="ECO:0000313" key="3">
    <source>
        <dbReference type="EMBL" id="GLS18372.1"/>
    </source>
</evidence>
<dbReference type="Gene3D" id="3.30.2310.20">
    <property type="entry name" value="RelE-like"/>
    <property type="match status" value="1"/>
</dbReference>
<dbReference type="InterPro" id="IPR051803">
    <property type="entry name" value="TA_system_RelE-like_toxin"/>
</dbReference>
<keyword evidence="4" id="KW-1185">Reference proteome</keyword>